<dbReference type="PANTHER" id="PTHR46298:SF1">
    <property type="entry name" value="ANDROGLOBIN"/>
    <property type="match status" value="1"/>
</dbReference>
<dbReference type="PANTHER" id="PTHR46298">
    <property type="entry name" value="ANDROGLOBIN"/>
    <property type="match status" value="1"/>
</dbReference>
<dbReference type="GO" id="GO:0006508">
    <property type="term" value="P:proteolysis"/>
    <property type="evidence" value="ECO:0007669"/>
    <property type="project" value="InterPro"/>
</dbReference>
<dbReference type="InterPro" id="IPR001300">
    <property type="entry name" value="Peptidase_C2_calpain_cat"/>
</dbReference>
<feature type="compositionally biased region" description="Basic and acidic residues" evidence="2">
    <location>
        <begin position="431"/>
        <end position="460"/>
    </location>
</feature>
<name>I7LVL5_TETTS</name>
<feature type="region of interest" description="Disordered" evidence="2">
    <location>
        <begin position="1246"/>
        <end position="1312"/>
    </location>
</feature>
<dbReference type="PROSITE" id="PS50203">
    <property type="entry name" value="CALPAIN_CAT"/>
    <property type="match status" value="1"/>
</dbReference>
<dbReference type="InParanoid" id="I7LVL5"/>
<feature type="domain" description="Calpain catalytic" evidence="3">
    <location>
        <begin position="245"/>
        <end position="398"/>
    </location>
</feature>
<protein>
    <recommendedName>
        <fullName evidence="3">Calpain catalytic domain-containing protein</fullName>
    </recommendedName>
</protein>
<dbReference type="Proteomes" id="UP000009168">
    <property type="component" value="Unassembled WGS sequence"/>
</dbReference>
<gene>
    <name evidence="4" type="ORF">TTHERM_00290850</name>
</gene>
<evidence type="ECO:0000256" key="2">
    <source>
        <dbReference type="SAM" id="MobiDB-lite"/>
    </source>
</evidence>
<dbReference type="GO" id="GO:0004198">
    <property type="term" value="F:calcium-dependent cysteine-type endopeptidase activity"/>
    <property type="evidence" value="ECO:0007669"/>
    <property type="project" value="InterPro"/>
</dbReference>
<dbReference type="InterPro" id="IPR053033">
    <property type="entry name" value="Androglobin-like"/>
</dbReference>
<feature type="region of interest" description="Disordered" evidence="2">
    <location>
        <begin position="1210"/>
        <end position="1229"/>
    </location>
</feature>
<feature type="compositionally biased region" description="Basic and acidic residues" evidence="2">
    <location>
        <begin position="1210"/>
        <end position="1225"/>
    </location>
</feature>
<evidence type="ECO:0000313" key="5">
    <source>
        <dbReference type="Proteomes" id="UP000009168"/>
    </source>
</evidence>
<evidence type="ECO:0000256" key="1">
    <source>
        <dbReference type="PROSITE-ProRule" id="PRU00239"/>
    </source>
</evidence>
<evidence type="ECO:0000259" key="3">
    <source>
        <dbReference type="PROSITE" id="PS50203"/>
    </source>
</evidence>
<dbReference type="SMR" id="I7LVL5"/>
<feature type="compositionally biased region" description="Basic and acidic residues" evidence="2">
    <location>
        <begin position="476"/>
        <end position="490"/>
    </location>
</feature>
<comment type="caution">
    <text evidence="1">Lacks conserved residue(s) required for the propagation of feature annotation.</text>
</comment>
<dbReference type="Pfam" id="PF00648">
    <property type="entry name" value="Peptidase_C2"/>
    <property type="match status" value="1"/>
</dbReference>
<sequence>MPPKQQKQKAPVGYKAAALAKDILPTSVKNPPREGKSVKIPDAVAIQQNQAIANQLNAPLFEEYPKIEEWPGDDAAKNFDFNIEGTTNFVDQNFSTNKLTPSFVNDNSNLIFWRRPTEFIQIEQEELQTIQNKYNIKRRTSYYQTVVSEEHSFKKKEEFQHSPLKGLHDEPTKLQVKVFEYYEREETQQEFEQRKKEQMEKEEKEKKTKKPAKKVEQVEDKPGLVKDIKLNSIDLSYQYPSDSKWIASQLQLIKDRNIRDCYTNKPLHSKIYPQQDNIPVYNKTGRYWVKLYYLGKERKIEIDDKMPVNFKGQCKFPRSVKKEEIWTCIITKAIFKLMQISQDITCINNLCGSGFVMYTLTGMLSQSIPMQINSKSTSEWQNKLNFIREMLNDKHYLDQDILVTCYSEPGFQPKIEQGQNNSRLSVVQQKKSKDSSELAEQIKEESPIDRRKSQDEEQGHQKHTKMFIEPIKIPQRGRESADSSNDDTHQRSPYKRKQQRNLTTGGIVRYSTQVFDQMHKAMHDPHISGIEADEEEVANNSMSIQNQSMSPTKRQNPMLQEIKKASSIIQQTQKNIPTNVISGFAYPLIECFYNDTFNMVYVQKRTDKEIKLRQEYVELSNQSINKMSKEEKIEHRKKKKDIRDKIGDEEKKRIELITRPPIQYKYFRLKSGAGKVPQISILTPFSNDEIQIAKTCIVNKLNKPPNYQDGAEIRDDGKSIVSSVMKNQEETLQMKPLDDFSSVNNFVEPLNKGQGGVWILDNDLIGCFQNFQIFYNPAKFPHHKTINIAQAVDSEITTGEDNEVLLVERNDNKENPDEDVQMLFGFTAKESKTAKIIPEPYCILQKFDFGSFSAIHEFQPLKGNQSSQMITLDNSNQVFKILVYTPVSFSLNISCHNSFRTMSVLNYLTEYEGYSVKNFNIEYLAMEEKKYHVFFRFRIPQQEHETLFLMKVKSTTDNHMLKYLRLKLVEEDSEGQGVMLNTIQGVNKNLYESTFSLSNYLRLSIREHTNYYLVLEGEPPYTIAEGALQVDFYYKNPDLTFENLEHVEPLQYIEKYIPTKYGIIFREKLYVGEQTIASFHLKIMDIIGQVAQQVDPKKKAGKPSGNDQADFQEKEIEEKHLVKLELFENGQSVIYNIGHNQTLFSNVILKSTKNEEVQYLLEATFDLRDWPDAKTLNKLTENIHWLLKVVSTETIALVKDTDKEDREKAIKKSWEDSEPGRADKSKKSRKKFLALIKQQNGEKLTEEENLLLNEPRLSKKQREEQTQQAQAGGKKQPKKEEKKPPVKGKGKEEVVEEKKEIRPTPQSQNHRTNEIKAFLEHMEQERVSEHLADHPGLIQIRSEENKLEIRENALMAKEEVAAIFQRNIQLREELKQYQLEQIKRIQTFMQGDRAAFKENWQKFIETREEVKSKMSAKTQKEKEFIDILKAEKANITLNELEKLINDSQNIPDLNDQLIETSKKLLKNLRIQALTDKMNDSLNTFNVESLNTCFDDYKKFSVTGIDAELIKRVEDMIAEAKDNPNYTQEKLLEQKKAGKKGKR</sequence>
<organism evidence="4 5">
    <name type="scientific">Tetrahymena thermophila (strain SB210)</name>
    <dbReference type="NCBI Taxonomy" id="312017"/>
    <lineage>
        <taxon>Eukaryota</taxon>
        <taxon>Sar</taxon>
        <taxon>Alveolata</taxon>
        <taxon>Ciliophora</taxon>
        <taxon>Intramacronucleata</taxon>
        <taxon>Oligohymenophorea</taxon>
        <taxon>Hymenostomatida</taxon>
        <taxon>Tetrahymenina</taxon>
        <taxon>Tetrahymenidae</taxon>
        <taxon>Tetrahymena</taxon>
    </lineage>
</organism>
<dbReference type="OrthoDB" id="167576at2759"/>
<reference evidence="5" key="1">
    <citation type="journal article" date="2006" name="PLoS Biol.">
        <title>Macronuclear genome sequence of the ciliate Tetrahymena thermophila, a model eukaryote.</title>
        <authorList>
            <person name="Eisen J.A."/>
            <person name="Coyne R.S."/>
            <person name="Wu M."/>
            <person name="Wu D."/>
            <person name="Thiagarajan M."/>
            <person name="Wortman J.R."/>
            <person name="Badger J.H."/>
            <person name="Ren Q."/>
            <person name="Amedeo P."/>
            <person name="Jones K.M."/>
            <person name="Tallon L.J."/>
            <person name="Delcher A.L."/>
            <person name="Salzberg S.L."/>
            <person name="Silva J.C."/>
            <person name="Haas B.J."/>
            <person name="Majoros W.H."/>
            <person name="Farzad M."/>
            <person name="Carlton J.M."/>
            <person name="Smith R.K. Jr."/>
            <person name="Garg J."/>
            <person name="Pearlman R.E."/>
            <person name="Karrer K.M."/>
            <person name="Sun L."/>
            <person name="Manning G."/>
            <person name="Elde N.C."/>
            <person name="Turkewitz A.P."/>
            <person name="Asai D.J."/>
            <person name="Wilkes D.E."/>
            <person name="Wang Y."/>
            <person name="Cai H."/>
            <person name="Collins K."/>
            <person name="Stewart B.A."/>
            <person name="Lee S.R."/>
            <person name="Wilamowska K."/>
            <person name="Weinberg Z."/>
            <person name="Ruzzo W.L."/>
            <person name="Wloga D."/>
            <person name="Gaertig J."/>
            <person name="Frankel J."/>
            <person name="Tsao C.-C."/>
            <person name="Gorovsky M.A."/>
            <person name="Keeling P.J."/>
            <person name="Waller R.F."/>
            <person name="Patron N.J."/>
            <person name="Cherry J.M."/>
            <person name="Stover N.A."/>
            <person name="Krieger C.J."/>
            <person name="del Toro C."/>
            <person name="Ryder H.F."/>
            <person name="Williamson S.C."/>
            <person name="Barbeau R.A."/>
            <person name="Hamilton E.P."/>
            <person name="Orias E."/>
        </authorList>
    </citation>
    <scope>NUCLEOTIDE SEQUENCE [LARGE SCALE GENOMIC DNA]</scope>
    <source>
        <strain evidence="5">SB210</strain>
    </source>
</reference>
<dbReference type="EMBL" id="GG662651">
    <property type="protein sequence ID" value="EAR98457.3"/>
    <property type="molecule type" value="Genomic_DNA"/>
</dbReference>
<keyword evidence="5" id="KW-1185">Reference proteome</keyword>
<feature type="compositionally biased region" description="Basic and acidic residues" evidence="2">
    <location>
        <begin position="1256"/>
        <end position="1265"/>
    </location>
</feature>
<feature type="compositionally biased region" description="Basic and acidic residues" evidence="2">
    <location>
        <begin position="189"/>
        <end position="206"/>
    </location>
</feature>
<feature type="compositionally biased region" description="Basic and acidic residues" evidence="2">
    <location>
        <begin position="1278"/>
        <end position="1302"/>
    </location>
</feature>
<dbReference type="GeneID" id="7839584"/>
<dbReference type="eggNOG" id="KOG0045">
    <property type="taxonomic scope" value="Eukaryota"/>
</dbReference>
<feature type="region of interest" description="Disordered" evidence="2">
    <location>
        <begin position="414"/>
        <end position="506"/>
    </location>
</feature>
<accession>I7LVL5</accession>
<dbReference type="SUPFAM" id="SSF54001">
    <property type="entry name" value="Cysteine proteinases"/>
    <property type="match status" value="1"/>
</dbReference>
<dbReference type="InterPro" id="IPR038765">
    <property type="entry name" value="Papain-like_cys_pep_sf"/>
</dbReference>
<dbReference type="KEGG" id="tet:TTHERM_00290850"/>
<dbReference type="RefSeq" id="XP_001018702.3">
    <property type="nucleotide sequence ID" value="XM_001018702.3"/>
</dbReference>
<evidence type="ECO:0000313" key="4">
    <source>
        <dbReference type="EMBL" id="EAR98457.3"/>
    </source>
</evidence>
<feature type="region of interest" description="Disordered" evidence="2">
    <location>
        <begin position="189"/>
        <end position="218"/>
    </location>
</feature>
<proteinExistence type="predicted"/>